<gene>
    <name evidence="2" type="ORF">K4A83_16250</name>
</gene>
<dbReference type="PROSITE" id="PS51725">
    <property type="entry name" value="ABM"/>
    <property type="match status" value="1"/>
</dbReference>
<reference evidence="2 3" key="1">
    <citation type="submission" date="2021-08" db="EMBL/GenBank/DDBJ databases">
        <title>Draft genome sequence of Spirulina subsalsa with high tolerance to salinity and hype-accumulation of phycocyanin.</title>
        <authorList>
            <person name="Pei H."/>
            <person name="Jiang L."/>
        </authorList>
    </citation>
    <scope>NUCLEOTIDE SEQUENCE [LARGE SCALE GENOMIC DNA]</scope>
    <source>
        <strain evidence="2 3">FACHB-351</strain>
    </source>
</reference>
<feature type="domain" description="ABM" evidence="1">
    <location>
        <begin position="2"/>
        <end position="94"/>
    </location>
</feature>
<dbReference type="InterPro" id="IPR050744">
    <property type="entry name" value="AI-2_Isomerase_LsrG"/>
</dbReference>
<name>A0ABT3L8H5_9CYAN</name>
<evidence type="ECO:0000313" key="3">
    <source>
        <dbReference type="Proteomes" id="UP001526426"/>
    </source>
</evidence>
<dbReference type="InterPro" id="IPR011008">
    <property type="entry name" value="Dimeric_a/b-barrel"/>
</dbReference>
<dbReference type="Gene3D" id="3.30.70.100">
    <property type="match status" value="1"/>
</dbReference>
<dbReference type="Proteomes" id="UP001526426">
    <property type="component" value="Unassembled WGS sequence"/>
</dbReference>
<comment type="caution">
    <text evidence="2">The sequence shown here is derived from an EMBL/GenBank/DDBJ whole genome shotgun (WGS) entry which is preliminary data.</text>
</comment>
<protein>
    <submittedName>
        <fullName evidence="2">Antibiotic biosynthesis monooxygenase</fullName>
    </submittedName>
</protein>
<organism evidence="2 3">
    <name type="scientific">Spirulina subsalsa FACHB-351</name>
    <dbReference type="NCBI Taxonomy" id="234711"/>
    <lineage>
        <taxon>Bacteria</taxon>
        <taxon>Bacillati</taxon>
        <taxon>Cyanobacteriota</taxon>
        <taxon>Cyanophyceae</taxon>
        <taxon>Spirulinales</taxon>
        <taxon>Spirulinaceae</taxon>
        <taxon>Spirulina</taxon>
    </lineage>
</organism>
<dbReference type="PANTHER" id="PTHR33336:SF1">
    <property type="entry name" value="(4S)-4-HYDROXY-5-PHOSPHONOOXYPENTANE-2,3-DIONE ISOMERASE"/>
    <property type="match status" value="1"/>
</dbReference>
<proteinExistence type="predicted"/>
<keyword evidence="2" id="KW-0503">Monooxygenase</keyword>
<evidence type="ECO:0000313" key="2">
    <source>
        <dbReference type="EMBL" id="MCW6037811.1"/>
    </source>
</evidence>
<keyword evidence="2" id="KW-0560">Oxidoreductase</keyword>
<accession>A0ABT3L8H5</accession>
<dbReference type="InterPro" id="IPR007138">
    <property type="entry name" value="ABM_dom"/>
</dbReference>
<keyword evidence="3" id="KW-1185">Reference proteome</keyword>
<dbReference type="PANTHER" id="PTHR33336">
    <property type="entry name" value="QUINOL MONOOXYGENASE YGIN-RELATED"/>
    <property type="match status" value="1"/>
</dbReference>
<dbReference type="Pfam" id="PF03992">
    <property type="entry name" value="ABM"/>
    <property type="match status" value="1"/>
</dbReference>
<dbReference type="SUPFAM" id="SSF54909">
    <property type="entry name" value="Dimeric alpha+beta barrel"/>
    <property type="match status" value="1"/>
</dbReference>
<dbReference type="RefSeq" id="WP_265265683.1">
    <property type="nucleotide sequence ID" value="NZ_JAIHOM010000091.1"/>
</dbReference>
<evidence type="ECO:0000259" key="1">
    <source>
        <dbReference type="PROSITE" id="PS51725"/>
    </source>
</evidence>
<sequence>MIVTCVYVWVKPENVEDFIEATKINHENSIQEPENRRFDILQDPNDPTAFLLYEAYASEGGAAAHKQTEHYLTWRKTVEPWMAKARQGIPYRVIAP</sequence>
<dbReference type="EMBL" id="JAIHOM010000091">
    <property type="protein sequence ID" value="MCW6037811.1"/>
    <property type="molecule type" value="Genomic_DNA"/>
</dbReference>
<dbReference type="GO" id="GO:0004497">
    <property type="term" value="F:monooxygenase activity"/>
    <property type="evidence" value="ECO:0007669"/>
    <property type="project" value="UniProtKB-KW"/>
</dbReference>